<feature type="transmembrane region" description="Helical" evidence="1">
    <location>
        <begin position="234"/>
        <end position="253"/>
    </location>
</feature>
<proteinExistence type="predicted"/>
<sequence length="384" mass="42530">MDLLWLVPLIIGAVLWAGCDVIADGVIGEHHEEKEKTGSDHHKAKKEDQVSIDIAAATPTTTGNNSGSSGSSNAKLTGEQDAIISGIVMFFCVAIVHFMVGDSTIYSFYSTYTQTKGVTESGQDRIEPSVVFYTALFSGIFQSFSLIYLLKSFEISSSTIIVPLMQLNSVFILPLSIFLSMLSYSYPILSTFHKIITPTHLVAFILIFFGGFYPSLEGDWMQLTRSQFWRQKSVSQVLLSDFLIAIYYLIVSFCTNETGGMSSTSFLVISIYGNCLTFLALIVFNKRFKESAFSLSGIPRKYVVLSAIGEILSLAGYFFVSISYHLYYNSGIVSAAEGALNQFFNLIVAILLRKFLRFGRDVKRVREKLYSCIIVSIGLVLTST</sequence>
<keyword evidence="3" id="KW-1185">Reference proteome</keyword>
<dbReference type="Proteomes" id="UP000695562">
    <property type="component" value="Unassembled WGS sequence"/>
</dbReference>
<feature type="transmembrane region" description="Helical" evidence="1">
    <location>
        <begin position="304"/>
        <end position="327"/>
    </location>
</feature>
<feature type="transmembrane region" description="Helical" evidence="1">
    <location>
        <begin position="265"/>
        <end position="284"/>
    </location>
</feature>
<evidence type="ECO:0000313" key="3">
    <source>
        <dbReference type="Proteomes" id="UP000695562"/>
    </source>
</evidence>
<comment type="caution">
    <text evidence="2">The sequence shown here is derived from an EMBL/GenBank/DDBJ whole genome shotgun (WGS) entry which is preliminary data.</text>
</comment>
<reference evidence="2" key="1">
    <citation type="submission" date="2020-01" db="EMBL/GenBank/DDBJ databases">
        <title>Development of genomics and gene disruption for Polysphondylium violaceum indicates a role for the polyketide synthase stlB in stalk morphogenesis.</title>
        <authorList>
            <person name="Narita B."/>
            <person name="Kawabe Y."/>
            <person name="Kin K."/>
            <person name="Saito T."/>
            <person name="Gibbs R."/>
            <person name="Kuspa A."/>
            <person name="Muzny D."/>
            <person name="Queller D."/>
            <person name="Richards S."/>
            <person name="Strassman J."/>
            <person name="Sucgang R."/>
            <person name="Worley K."/>
            <person name="Schaap P."/>
        </authorList>
    </citation>
    <scope>NUCLEOTIDE SEQUENCE</scope>
    <source>
        <strain evidence="2">QSvi11</strain>
    </source>
</reference>
<protein>
    <submittedName>
        <fullName evidence="2">Uncharacterized protein</fullName>
    </submittedName>
</protein>
<evidence type="ECO:0000313" key="2">
    <source>
        <dbReference type="EMBL" id="KAF2075641.1"/>
    </source>
</evidence>
<accession>A0A8J4Q792</accession>
<dbReference type="OrthoDB" id="203525at2759"/>
<evidence type="ECO:0000256" key="1">
    <source>
        <dbReference type="SAM" id="Phobius"/>
    </source>
</evidence>
<feature type="transmembrane region" description="Helical" evidence="1">
    <location>
        <begin position="339"/>
        <end position="356"/>
    </location>
</feature>
<feature type="transmembrane region" description="Helical" evidence="1">
    <location>
        <begin position="170"/>
        <end position="189"/>
    </location>
</feature>
<feature type="transmembrane region" description="Helical" evidence="1">
    <location>
        <begin position="195"/>
        <end position="213"/>
    </location>
</feature>
<keyword evidence="1" id="KW-0812">Transmembrane</keyword>
<keyword evidence="1" id="KW-1133">Transmembrane helix</keyword>
<feature type="transmembrane region" description="Helical" evidence="1">
    <location>
        <begin position="6"/>
        <end position="27"/>
    </location>
</feature>
<feature type="transmembrane region" description="Helical" evidence="1">
    <location>
        <begin position="130"/>
        <end position="150"/>
    </location>
</feature>
<dbReference type="AlphaFoldDB" id="A0A8J4Q792"/>
<gene>
    <name evidence="2" type="ORF">CYY_003064</name>
</gene>
<feature type="transmembrane region" description="Helical" evidence="1">
    <location>
        <begin position="82"/>
        <end position="100"/>
    </location>
</feature>
<organism evidence="2 3">
    <name type="scientific">Polysphondylium violaceum</name>
    <dbReference type="NCBI Taxonomy" id="133409"/>
    <lineage>
        <taxon>Eukaryota</taxon>
        <taxon>Amoebozoa</taxon>
        <taxon>Evosea</taxon>
        <taxon>Eumycetozoa</taxon>
        <taxon>Dictyostelia</taxon>
        <taxon>Dictyosteliales</taxon>
        <taxon>Dictyosteliaceae</taxon>
        <taxon>Polysphondylium</taxon>
    </lineage>
</organism>
<keyword evidence="1" id="KW-0472">Membrane</keyword>
<name>A0A8J4Q792_9MYCE</name>
<dbReference type="EMBL" id="AJWJ01000091">
    <property type="protein sequence ID" value="KAF2075641.1"/>
    <property type="molecule type" value="Genomic_DNA"/>
</dbReference>